<dbReference type="Gene3D" id="2.120.10.30">
    <property type="entry name" value="TolB, C-terminal domain"/>
    <property type="match status" value="1"/>
</dbReference>
<accession>A0AAV4B4S1</accession>
<dbReference type="InterPro" id="IPR001375">
    <property type="entry name" value="Peptidase_S9_cat"/>
</dbReference>
<evidence type="ECO:0000313" key="3">
    <source>
        <dbReference type="Proteomes" id="UP000735302"/>
    </source>
</evidence>
<dbReference type="Gene3D" id="3.40.50.1820">
    <property type="entry name" value="alpha/beta hydrolase"/>
    <property type="match status" value="1"/>
</dbReference>
<organism evidence="2 3">
    <name type="scientific">Plakobranchus ocellatus</name>
    <dbReference type="NCBI Taxonomy" id="259542"/>
    <lineage>
        <taxon>Eukaryota</taxon>
        <taxon>Metazoa</taxon>
        <taxon>Spiralia</taxon>
        <taxon>Lophotrochozoa</taxon>
        <taxon>Mollusca</taxon>
        <taxon>Gastropoda</taxon>
        <taxon>Heterobranchia</taxon>
        <taxon>Euthyneura</taxon>
        <taxon>Panpulmonata</taxon>
        <taxon>Sacoglossa</taxon>
        <taxon>Placobranchoidea</taxon>
        <taxon>Plakobranchidae</taxon>
        <taxon>Plakobranchus</taxon>
    </lineage>
</organism>
<dbReference type="Proteomes" id="UP000735302">
    <property type="component" value="Unassembled WGS sequence"/>
</dbReference>
<dbReference type="Pfam" id="PF00326">
    <property type="entry name" value="Peptidase_S9"/>
    <property type="match status" value="1"/>
</dbReference>
<dbReference type="PANTHER" id="PTHR43056:SF5">
    <property type="entry name" value="PEPTIDASE S9 PROLYL OLIGOPEPTIDASE CATALYTIC DOMAIN-CONTAINING PROTEIN"/>
    <property type="match status" value="1"/>
</dbReference>
<evidence type="ECO:0000259" key="1">
    <source>
        <dbReference type="Pfam" id="PF00326"/>
    </source>
</evidence>
<gene>
    <name evidence="2" type="ORF">PoB_004057800</name>
</gene>
<sequence>MEAGYGTWKSPITSQLCTESGVDLMMLQVDGDPHFSDSVYWNEIHFSEGGRYVVCSSDKAGNITQWTPPGFSARSTIHEYGGGDFNVYQGVVYFTNFSDQALYRQTSPEATPEAITDTTKSRRYADGYFDPKSGHIFCVREDHDVVKSGAKEAKNEIVAIDPKTKKESVVISGADFYACPRVSPDGKKIVWVEWMHPNMPWDSTYIMVAELTPSGDQIVEATKTKIAGGQDASGQDWSVIQPSWTPQGQLLYIGDQSNWWNLYLVTESGEHVNLHPVQAEIGGPQWDMGRIPYTLEPSSNGGRILTSFGGEFGIIDMSTKCYKKIDTGFTSHKCYGWTAAGSMYCIAYSGTKFPHVIRVDANTEQSNVIRVSMEPPVDKSYFSVPEKISFPTTKGETCYALYYPPANKDFKAPAGELPPLLIRAHGGPTGAFFNVLDLKFQYFTSRGFAVLCVDYRGSTGYGKIYRHRLRNLWGVLDIEDCCEGVKYLRSKGLADPKRTCIDGRSAGGYTTLACLTFTDVFQAGVSHFGVSDLEALMIETHKFESRYMDRLLAPLDDGGKEICQERSPIHHVDKLTTALGFFQGDEDKIVPPNQAKIMYDAIKKKGIPTMFVLFKGEQHGFRKSENIQMSLDGEFYFFGKVLGFEPAGLNLNLPIDNI</sequence>
<dbReference type="SUPFAM" id="SSF69322">
    <property type="entry name" value="Tricorn protease domain 2"/>
    <property type="match status" value="1"/>
</dbReference>
<keyword evidence="3" id="KW-1185">Reference proteome</keyword>
<dbReference type="InterPro" id="IPR029058">
    <property type="entry name" value="AB_hydrolase_fold"/>
</dbReference>
<evidence type="ECO:0000313" key="2">
    <source>
        <dbReference type="EMBL" id="GFO14073.1"/>
    </source>
</evidence>
<dbReference type="PANTHER" id="PTHR43056">
    <property type="entry name" value="PEPTIDASE S9 PROLYL OLIGOPEPTIDASE"/>
    <property type="match status" value="1"/>
</dbReference>
<dbReference type="GO" id="GO:0008236">
    <property type="term" value="F:serine-type peptidase activity"/>
    <property type="evidence" value="ECO:0007669"/>
    <property type="project" value="InterPro"/>
</dbReference>
<dbReference type="GO" id="GO:0006508">
    <property type="term" value="P:proteolysis"/>
    <property type="evidence" value="ECO:0007669"/>
    <property type="project" value="InterPro"/>
</dbReference>
<protein>
    <submittedName>
        <fullName evidence="2">Prolyl tripeptidyl peptidase-like</fullName>
    </submittedName>
</protein>
<comment type="caution">
    <text evidence="2">The sequence shown here is derived from an EMBL/GenBank/DDBJ whole genome shotgun (WGS) entry which is preliminary data.</text>
</comment>
<dbReference type="SUPFAM" id="SSF53474">
    <property type="entry name" value="alpha/beta-Hydrolases"/>
    <property type="match status" value="1"/>
</dbReference>
<dbReference type="EMBL" id="BLXT01004521">
    <property type="protein sequence ID" value="GFO14073.1"/>
    <property type="molecule type" value="Genomic_DNA"/>
</dbReference>
<name>A0AAV4B4S1_9GAST</name>
<proteinExistence type="predicted"/>
<dbReference type="AlphaFoldDB" id="A0AAV4B4S1"/>
<dbReference type="InterPro" id="IPR011042">
    <property type="entry name" value="6-blade_b-propeller_TolB-like"/>
</dbReference>
<reference evidence="2 3" key="1">
    <citation type="journal article" date="2021" name="Elife">
        <title>Chloroplast acquisition without the gene transfer in kleptoplastic sea slugs, Plakobranchus ocellatus.</title>
        <authorList>
            <person name="Maeda T."/>
            <person name="Takahashi S."/>
            <person name="Yoshida T."/>
            <person name="Shimamura S."/>
            <person name="Takaki Y."/>
            <person name="Nagai Y."/>
            <person name="Toyoda A."/>
            <person name="Suzuki Y."/>
            <person name="Arimoto A."/>
            <person name="Ishii H."/>
            <person name="Satoh N."/>
            <person name="Nishiyama T."/>
            <person name="Hasebe M."/>
            <person name="Maruyama T."/>
            <person name="Minagawa J."/>
            <person name="Obokata J."/>
            <person name="Shigenobu S."/>
        </authorList>
    </citation>
    <scope>NUCLEOTIDE SEQUENCE [LARGE SCALE GENOMIC DNA]</scope>
</reference>
<feature type="domain" description="Peptidase S9 prolyl oligopeptidase catalytic" evidence="1">
    <location>
        <begin position="437"/>
        <end position="643"/>
    </location>
</feature>
<dbReference type="InterPro" id="IPR050585">
    <property type="entry name" value="Xaa-Pro_dipeptidyl-ppase/CocE"/>
</dbReference>